<evidence type="ECO:0000313" key="9">
    <source>
        <dbReference type="Proteomes" id="UP001159427"/>
    </source>
</evidence>
<dbReference type="InterPro" id="IPR045058">
    <property type="entry name" value="GIMA/IAN/Toc"/>
</dbReference>
<dbReference type="SMART" id="SM00305">
    <property type="entry name" value="HintC"/>
    <property type="match status" value="1"/>
</dbReference>
<evidence type="ECO:0000256" key="4">
    <source>
        <dbReference type="ARBA" id="ARBA00022741"/>
    </source>
</evidence>
<feature type="region of interest" description="Disordered" evidence="6">
    <location>
        <begin position="496"/>
        <end position="519"/>
    </location>
</feature>
<evidence type="ECO:0000313" key="8">
    <source>
        <dbReference type="EMBL" id="CAH3028191.1"/>
    </source>
</evidence>
<dbReference type="SMART" id="SM00306">
    <property type="entry name" value="HintN"/>
    <property type="match status" value="1"/>
</dbReference>
<dbReference type="Pfam" id="PF04548">
    <property type="entry name" value="AIG1"/>
    <property type="match status" value="1"/>
</dbReference>
<keyword evidence="9" id="KW-1185">Reference proteome</keyword>
<accession>A0ABN8MES6</accession>
<protein>
    <recommendedName>
        <fullName evidence="7">AIG1-type G domain-containing protein</fullName>
    </recommendedName>
</protein>
<dbReference type="SUPFAM" id="SSF52540">
    <property type="entry name" value="P-loop containing nucleoside triphosphate hydrolases"/>
    <property type="match status" value="1"/>
</dbReference>
<keyword evidence="4" id="KW-0547">Nucleotide-binding</keyword>
<dbReference type="PANTHER" id="PTHR10903">
    <property type="entry name" value="GTPASE, IMAP FAMILY MEMBER-RELATED"/>
    <property type="match status" value="1"/>
</dbReference>
<dbReference type="InterPro" id="IPR003586">
    <property type="entry name" value="Hint_dom_C"/>
</dbReference>
<dbReference type="InterPro" id="IPR036844">
    <property type="entry name" value="Hint_dom_sf"/>
</dbReference>
<sequence>MELDGKADGGLDTLRDVTTGLEAQLKKLTFGGVNEGYLSIEYYATDLPDKNPTNVEDLVKLIQEFPSRLKTINNGLGVSIKIELQPKESVYPALDKVSSVQVMECDIDEIKSCFDDLYEAQRLVSEYKDKGGVLDSDMKKFNSVVTKTLCTFRSAISSLDEEKVEECLEKYGNALDGIYYGKKFATCWKEMLTKKREKLPSGKDLTVVLLGKTGNGKSATGNTIIGKNCFRSTLDPSSRTQQCAYGTRTLERHISVIDTPGLLDSFTVERLKTVPLTSGTRHAKKQIWKEVYRIFALAPTGFDAILHVVKYGSRFTDECRQALRLLINFLGSRSKEYLILILTYGDQAKLDAEDENIRVEECIWRWIRTLPHWVQDYINDISGRVVLFDNRLREDKDPVGFKKQLTHLIETIDKMNFRKSPFINSLTNASKEVLDEHVKKALDSSGFTVEFEKLEKERRQIEDLLKEGKLSEEEKVKYDKLLREVNVKFDAKEKERKGIEKQKREEQAEKESQESGGEATERVQAQAGWWIFTAQGGCFPGSSTFVDKYGLQREMHSLKTGEKVQVAAKGSICLEPVITFIHREQDKLQEFLSITTTKNNNLKITEDHLLFVEKKGISQAIPARDVKIGDTVYVKQNGHMRTATVQDISIVYEKGVYAPVTRSGTVLINDVHTSCYFDVLSHKLSHRAMGVPRAVYHVSPRILRWISGFGEKDGFPGWCRLAHKILT</sequence>
<gene>
    <name evidence="8" type="ORF">PEVE_00033361</name>
</gene>
<dbReference type="InterPro" id="IPR003587">
    <property type="entry name" value="Hint_dom_N"/>
</dbReference>
<proteinExistence type="inferred from homology"/>
<keyword evidence="5" id="KW-0342">GTP-binding</keyword>
<dbReference type="PROSITE" id="PS51720">
    <property type="entry name" value="G_AIG1"/>
    <property type="match status" value="1"/>
</dbReference>
<evidence type="ECO:0000256" key="3">
    <source>
        <dbReference type="ARBA" id="ARBA00022729"/>
    </source>
</evidence>
<reference evidence="8 9" key="1">
    <citation type="submission" date="2022-05" db="EMBL/GenBank/DDBJ databases">
        <authorList>
            <consortium name="Genoscope - CEA"/>
            <person name="William W."/>
        </authorList>
    </citation>
    <scope>NUCLEOTIDE SEQUENCE [LARGE SCALE GENOMIC DNA]</scope>
</reference>
<organism evidence="8 9">
    <name type="scientific">Porites evermanni</name>
    <dbReference type="NCBI Taxonomy" id="104178"/>
    <lineage>
        <taxon>Eukaryota</taxon>
        <taxon>Metazoa</taxon>
        <taxon>Cnidaria</taxon>
        <taxon>Anthozoa</taxon>
        <taxon>Hexacorallia</taxon>
        <taxon>Scleractinia</taxon>
        <taxon>Fungiina</taxon>
        <taxon>Poritidae</taxon>
        <taxon>Porites</taxon>
    </lineage>
</organism>
<evidence type="ECO:0000259" key="7">
    <source>
        <dbReference type="PROSITE" id="PS51720"/>
    </source>
</evidence>
<dbReference type="Gene3D" id="2.170.16.10">
    <property type="entry name" value="Hedgehog/Intein (Hint) domain"/>
    <property type="match status" value="1"/>
</dbReference>
<keyword evidence="2" id="KW-0217">Developmental protein</keyword>
<evidence type="ECO:0000256" key="6">
    <source>
        <dbReference type="SAM" id="MobiDB-lite"/>
    </source>
</evidence>
<comment type="similarity">
    <text evidence="1">Belongs to the TRAFAC class TrmE-Era-EngA-EngB-Septin-like GTPase superfamily. AIG1/Toc34/Toc159-like paraseptin GTPase family. IAN subfamily.</text>
</comment>
<dbReference type="InterPro" id="IPR001767">
    <property type="entry name" value="Hedgehog_Hint"/>
</dbReference>
<keyword evidence="3" id="KW-0732">Signal</keyword>
<feature type="compositionally biased region" description="Basic and acidic residues" evidence="6">
    <location>
        <begin position="496"/>
        <end position="513"/>
    </location>
</feature>
<dbReference type="EMBL" id="CALNXI010000496">
    <property type="protein sequence ID" value="CAH3028191.1"/>
    <property type="molecule type" value="Genomic_DNA"/>
</dbReference>
<dbReference type="Proteomes" id="UP001159427">
    <property type="component" value="Unassembled WGS sequence"/>
</dbReference>
<name>A0ABN8MES6_9CNID</name>
<evidence type="ECO:0000256" key="2">
    <source>
        <dbReference type="ARBA" id="ARBA00022473"/>
    </source>
</evidence>
<dbReference type="InterPro" id="IPR006703">
    <property type="entry name" value="G_AIG1"/>
</dbReference>
<dbReference type="Pfam" id="PF01079">
    <property type="entry name" value="Hint"/>
    <property type="match status" value="1"/>
</dbReference>
<comment type="caution">
    <text evidence="8">The sequence shown here is derived from an EMBL/GenBank/DDBJ whole genome shotgun (WGS) entry which is preliminary data.</text>
</comment>
<dbReference type="PANTHER" id="PTHR10903:SF184">
    <property type="entry name" value="GTP-BINDING PROTEIN A"/>
    <property type="match status" value="1"/>
</dbReference>
<evidence type="ECO:0000256" key="5">
    <source>
        <dbReference type="ARBA" id="ARBA00023134"/>
    </source>
</evidence>
<dbReference type="InterPro" id="IPR001657">
    <property type="entry name" value="Hedgehog"/>
</dbReference>
<evidence type="ECO:0000256" key="1">
    <source>
        <dbReference type="ARBA" id="ARBA00008535"/>
    </source>
</evidence>
<dbReference type="InterPro" id="IPR027417">
    <property type="entry name" value="P-loop_NTPase"/>
</dbReference>
<dbReference type="Gene3D" id="3.40.50.300">
    <property type="entry name" value="P-loop containing nucleotide triphosphate hydrolases"/>
    <property type="match status" value="1"/>
</dbReference>
<dbReference type="CDD" id="cd00081">
    <property type="entry name" value="Hint"/>
    <property type="match status" value="1"/>
</dbReference>
<dbReference type="SUPFAM" id="SSF51294">
    <property type="entry name" value="Hedgehog/intein (Hint) domain"/>
    <property type="match status" value="1"/>
</dbReference>
<feature type="domain" description="AIG1-type G" evidence="7">
    <location>
        <begin position="202"/>
        <end position="431"/>
    </location>
</feature>
<dbReference type="PRINTS" id="PR00632">
    <property type="entry name" value="SONICHHOG"/>
</dbReference>